<dbReference type="EMBL" id="JAIZPD010000004">
    <property type="protein sequence ID" value="KAH0964109.1"/>
    <property type="molecule type" value="Genomic_DNA"/>
</dbReference>
<dbReference type="Proteomes" id="UP000824596">
    <property type="component" value="Unassembled WGS sequence"/>
</dbReference>
<dbReference type="PANTHER" id="PTHR40132">
    <property type="entry name" value="PRE-MRNA-SPLICING FACTOR 38B"/>
    <property type="match status" value="1"/>
</dbReference>
<keyword evidence="3" id="KW-1185">Reference proteome</keyword>
<feature type="region of interest" description="Disordered" evidence="1">
    <location>
        <begin position="70"/>
        <end position="151"/>
    </location>
</feature>
<evidence type="ECO:0000313" key="3">
    <source>
        <dbReference type="Proteomes" id="UP000824596"/>
    </source>
</evidence>
<evidence type="ECO:0000256" key="1">
    <source>
        <dbReference type="SAM" id="MobiDB-lite"/>
    </source>
</evidence>
<accession>A0A9P8N1A7</accession>
<comment type="caution">
    <text evidence="2">The sequence shown here is derived from an EMBL/GenBank/DDBJ whole genome shotgun (WGS) entry which is preliminary data.</text>
</comment>
<sequence length="242" mass="27370">MPNDDLLTDEYVAGLLAEEAKDCSLKYSTMGMEPRRDLRPANLPRPNTRFLRNIIKNTETHNKARIAKGEAQSKAKLQELDKADEARRRKTNPDASDIRKRQMGDIHAILGGTKRTGDQGGDDDGGDSDPLNDLIGPAPPARHRGRGTIGGAANLDRRFSELYDPRTDTQDHDMDGGDWDDTVEAYRDLQKLRLNQPQRMRSAGFTENQIERVEDKREKTDKDVVWSKAGEKRAWDRGKFLD</sequence>
<protein>
    <submittedName>
        <fullName evidence="2">Pre-mRNA-splicing factor 38B</fullName>
    </submittedName>
</protein>
<dbReference type="RefSeq" id="XP_044721622.1">
    <property type="nucleotide sequence ID" value="XM_044863008.1"/>
</dbReference>
<evidence type="ECO:0000313" key="2">
    <source>
        <dbReference type="EMBL" id="KAH0964109.1"/>
    </source>
</evidence>
<reference evidence="2" key="1">
    <citation type="submission" date="2021-09" db="EMBL/GenBank/DDBJ databases">
        <title>A high-quality genome of the endoparasitic fungus Hirsutella rhossiliensis with a comparison of Hirsutella genomes reveals transposable elements contributing to genome size variation.</title>
        <authorList>
            <person name="Lin R."/>
            <person name="Jiao Y."/>
            <person name="Sun X."/>
            <person name="Ling J."/>
            <person name="Xie B."/>
            <person name="Cheng X."/>
        </authorList>
    </citation>
    <scope>NUCLEOTIDE SEQUENCE</scope>
    <source>
        <strain evidence="2">HR02</strain>
    </source>
</reference>
<dbReference type="AlphaFoldDB" id="A0A9P8N1A7"/>
<proteinExistence type="predicted"/>
<gene>
    <name evidence="2" type="ORF">HRG_04537</name>
</gene>
<dbReference type="GeneID" id="68353666"/>
<organism evidence="2 3">
    <name type="scientific">Hirsutella rhossiliensis</name>
    <dbReference type="NCBI Taxonomy" id="111463"/>
    <lineage>
        <taxon>Eukaryota</taxon>
        <taxon>Fungi</taxon>
        <taxon>Dikarya</taxon>
        <taxon>Ascomycota</taxon>
        <taxon>Pezizomycotina</taxon>
        <taxon>Sordariomycetes</taxon>
        <taxon>Hypocreomycetidae</taxon>
        <taxon>Hypocreales</taxon>
        <taxon>Ophiocordycipitaceae</taxon>
        <taxon>Hirsutella</taxon>
    </lineage>
</organism>
<dbReference type="OrthoDB" id="2431475at2759"/>
<feature type="compositionally biased region" description="Basic and acidic residues" evidence="1">
    <location>
        <begin position="70"/>
        <end position="87"/>
    </location>
</feature>
<dbReference type="PANTHER" id="PTHR40132:SF1">
    <property type="entry name" value="PRE-MRNA-SPLICING FACTOR 38B"/>
    <property type="match status" value="1"/>
</dbReference>
<name>A0A9P8N1A7_9HYPO</name>